<feature type="non-terminal residue" evidence="2">
    <location>
        <position position="1"/>
    </location>
</feature>
<name>A0A699GS73_TANCI</name>
<evidence type="ECO:0000256" key="1">
    <source>
        <dbReference type="SAM" id="MobiDB-lite"/>
    </source>
</evidence>
<dbReference type="EMBL" id="BKCJ010023476">
    <property type="protein sequence ID" value="GEV43657.1"/>
    <property type="molecule type" value="Genomic_DNA"/>
</dbReference>
<protein>
    <submittedName>
        <fullName evidence="2">Uncharacterized protein</fullName>
    </submittedName>
</protein>
<organism evidence="2">
    <name type="scientific">Tanacetum cinerariifolium</name>
    <name type="common">Dalmatian daisy</name>
    <name type="synonym">Chrysanthemum cinerariifolium</name>
    <dbReference type="NCBI Taxonomy" id="118510"/>
    <lineage>
        <taxon>Eukaryota</taxon>
        <taxon>Viridiplantae</taxon>
        <taxon>Streptophyta</taxon>
        <taxon>Embryophyta</taxon>
        <taxon>Tracheophyta</taxon>
        <taxon>Spermatophyta</taxon>
        <taxon>Magnoliopsida</taxon>
        <taxon>eudicotyledons</taxon>
        <taxon>Gunneridae</taxon>
        <taxon>Pentapetalae</taxon>
        <taxon>asterids</taxon>
        <taxon>campanulids</taxon>
        <taxon>Asterales</taxon>
        <taxon>Asteraceae</taxon>
        <taxon>Asteroideae</taxon>
        <taxon>Anthemideae</taxon>
        <taxon>Anthemidinae</taxon>
        <taxon>Tanacetum</taxon>
    </lineage>
</organism>
<reference evidence="2" key="1">
    <citation type="journal article" date="2019" name="Sci. Rep.">
        <title>Draft genome of Tanacetum cinerariifolium, the natural source of mosquito coil.</title>
        <authorList>
            <person name="Yamashiro T."/>
            <person name="Shiraishi A."/>
            <person name="Satake H."/>
            <person name="Nakayama K."/>
        </authorList>
    </citation>
    <scope>NUCLEOTIDE SEQUENCE</scope>
</reference>
<comment type="caution">
    <text evidence="2">The sequence shown here is derived from an EMBL/GenBank/DDBJ whole genome shotgun (WGS) entry which is preliminary data.</text>
</comment>
<gene>
    <name evidence="2" type="ORF">Tci_115634</name>
</gene>
<dbReference type="PANTHER" id="PTHR34452">
    <property type="entry name" value="MYOSIN HEAVY CHAIN-RELATED PROTEIN"/>
    <property type="match status" value="1"/>
</dbReference>
<sequence length="251" mass="27776">GTSRSSFLSAATINLVDYADASQPAAISLPLVGSDHGTILHRDKGLQSGNNSSSKLEMLDDREMNKTQKTNIHEECSNSRVTSDGSSNASENYNTHDVHSVKSKVSASQSPPTEELHIDLAIDFEENHRLGGSLDAAKLSITELKMELSLLQSHANEMGNETQKFSQELASEIALGQGLSKEVTFLKLECSKLKTDLQKLTEMKWSSQFMKSNIEKTDQVKMSNGSMRSYLWRIKYATCKKKFIPVLMSLI</sequence>
<feature type="compositionally biased region" description="Polar residues" evidence="1">
    <location>
        <begin position="103"/>
        <end position="112"/>
    </location>
</feature>
<feature type="region of interest" description="Disordered" evidence="1">
    <location>
        <begin position="66"/>
        <end position="112"/>
    </location>
</feature>
<dbReference type="PANTHER" id="PTHR34452:SF1">
    <property type="entry name" value="SPORULATION-SPECIFIC PROTEIN"/>
    <property type="match status" value="1"/>
</dbReference>
<feature type="compositionally biased region" description="Polar residues" evidence="1">
    <location>
        <begin position="78"/>
        <end position="93"/>
    </location>
</feature>
<accession>A0A699GS73</accession>
<evidence type="ECO:0000313" key="2">
    <source>
        <dbReference type="EMBL" id="GEV43657.1"/>
    </source>
</evidence>
<proteinExistence type="predicted"/>
<feature type="compositionally biased region" description="Basic and acidic residues" evidence="1">
    <location>
        <begin position="66"/>
        <end position="77"/>
    </location>
</feature>
<dbReference type="AlphaFoldDB" id="A0A699GS73"/>